<comment type="caution">
    <text evidence="1">The sequence shown here is derived from an EMBL/GenBank/DDBJ whole genome shotgun (WGS) entry which is preliminary data.</text>
</comment>
<accession>A0A6A3NBI6</accession>
<dbReference type="EMBL" id="QXFU01000237">
    <property type="protein sequence ID" value="KAE9039341.1"/>
    <property type="molecule type" value="Genomic_DNA"/>
</dbReference>
<dbReference type="Proteomes" id="UP000435112">
    <property type="component" value="Unassembled WGS sequence"/>
</dbReference>
<gene>
    <name evidence="1" type="ORF">PR002_g5545</name>
</gene>
<reference evidence="1 2" key="1">
    <citation type="submission" date="2018-09" db="EMBL/GenBank/DDBJ databases">
        <title>Genomic investigation of the strawberry pathogen Phytophthora fragariae indicates pathogenicity is determined by transcriptional variation in three key races.</title>
        <authorList>
            <person name="Adams T.M."/>
            <person name="Armitage A.D."/>
            <person name="Sobczyk M.K."/>
            <person name="Bates H.J."/>
            <person name="Dunwell J.M."/>
            <person name="Nellist C.F."/>
            <person name="Harrison R.J."/>
        </authorList>
    </citation>
    <scope>NUCLEOTIDE SEQUENCE [LARGE SCALE GENOMIC DNA]</scope>
    <source>
        <strain evidence="1 2">SCRP324</strain>
    </source>
</reference>
<dbReference type="AlphaFoldDB" id="A0A6A3NBI6"/>
<protein>
    <submittedName>
        <fullName evidence="1">Uncharacterized protein</fullName>
    </submittedName>
</protein>
<organism evidence="1 2">
    <name type="scientific">Phytophthora rubi</name>
    <dbReference type="NCBI Taxonomy" id="129364"/>
    <lineage>
        <taxon>Eukaryota</taxon>
        <taxon>Sar</taxon>
        <taxon>Stramenopiles</taxon>
        <taxon>Oomycota</taxon>
        <taxon>Peronosporomycetes</taxon>
        <taxon>Peronosporales</taxon>
        <taxon>Peronosporaceae</taxon>
        <taxon>Phytophthora</taxon>
    </lineage>
</organism>
<proteinExistence type="predicted"/>
<evidence type="ECO:0000313" key="1">
    <source>
        <dbReference type="EMBL" id="KAE9039341.1"/>
    </source>
</evidence>
<name>A0A6A3NBI6_9STRA</name>
<sequence length="72" mass="7511">MRPMQLLRRESAQVELVVQEIGGGGLGADAGTILDLTALAGAPSLVVLLARDLVAASPLTQDHWGDCVAMRD</sequence>
<evidence type="ECO:0000313" key="2">
    <source>
        <dbReference type="Proteomes" id="UP000435112"/>
    </source>
</evidence>